<evidence type="ECO:0000256" key="1">
    <source>
        <dbReference type="SAM" id="MobiDB-lite"/>
    </source>
</evidence>
<reference evidence="2 3" key="1">
    <citation type="journal article" date="2020" name="Nature">
        <title>Six reference-quality genomes reveal evolution of bat adaptations.</title>
        <authorList>
            <person name="Jebb D."/>
            <person name="Huang Z."/>
            <person name="Pippel M."/>
            <person name="Hughes G.M."/>
            <person name="Lavrichenko K."/>
            <person name="Devanna P."/>
            <person name="Winkler S."/>
            <person name="Jermiin L.S."/>
            <person name="Skirmuntt E.C."/>
            <person name="Katzourakis A."/>
            <person name="Burkitt-Gray L."/>
            <person name="Ray D.A."/>
            <person name="Sullivan K.A.M."/>
            <person name="Roscito J.G."/>
            <person name="Kirilenko B.M."/>
            <person name="Davalos L.M."/>
            <person name="Corthals A.P."/>
            <person name="Power M.L."/>
            <person name="Jones G."/>
            <person name="Ransome R.D."/>
            <person name="Dechmann D.K.N."/>
            <person name="Locatelli A.G."/>
            <person name="Puechmaille S.J."/>
            <person name="Fedrigo O."/>
            <person name="Jarvis E.D."/>
            <person name="Hiller M."/>
            <person name="Vernes S.C."/>
            <person name="Myers E.W."/>
            <person name="Teeling E.C."/>
        </authorList>
    </citation>
    <scope>NUCLEOTIDE SEQUENCE [LARGE SCALE GENOMIC DNA]</scope>
    <source>
        <strain evidence="2">MPipKuh1</strain>
        <tissue evidence="2">Flight muscle</tissue>
    </source>
</reference>
<protein>
    <submittedName>
        <fullName evidence="2">Uncharacterized protein</fullName>
    </submittedName>
</protein>
<feature type="compositionally biased region" description="Polar residues" evidence="1">
    <location>
        <begin position="51"/>
        <end position="66"/>
    </location>
</feature>
<feature type="compositionally biased region" description="Basic and acidic residues" evidence="1">
    <location>
        <begin position="105"/>
        <end position="119"/>
    </location>
</feature>
<organism evidence="2 3">
    <name type="scientific">Pipistrellus kuhlii</name>
    <name type="common">Kuhl's pipistrelle</name>
    <dbReference type="NCBI Taxonomy" id="59472"/>
    <lineage>
        <taxon>Eukaryota</taxon>
        <taxon>Metazoa</taxon>
        <taxon>Chordata</taxon>
        <taxon>Craniata</taxon>
        <taxon>Vertebrata</taxon>
        <taxon>Euteleostomi</taxon>
        <taxon>Mammalia</taxon>
        <taxon>Eutheria</taxon>
        <taxon>Laurasiatheria</taxon>
        <taxon>Chiroptera</taxon>
        <taxon>Yangochiroptera</taxon>
        <taxon>Vespertilionidae</taxon>
        <taxon>Pipistrellus</taxon>
    </lineage>
</organism>
<dbReference type="AlphaFoldDB" id="A0A7J8B114"/>
<feature type="compositionally biased region" description="Basic and acidic residues" evidence="1">
    <location>
        <begin position="71"/>
        <end position="81"/>
    </location>
</feature>
<evidence type="ECO:0000313" key="2">
    <source>
        <dbReference type="EMBL" id="KAF6392497.1"/>
    </source>
</evidence>
<feature type="region of interest" description="Disordered" evidence="1">
    <location>
        <begin position="1"/>
        <end position="141"/>
    </location>
</feature>
<gene>
    <name evidence="2" type="ORF">mPipKuh1_007706</name>
</gene>
<proteinExistence type="predicted"/>
<keyword evidence="3" id="KW-1185">Reference proteome</keyword>
<comment type="caution">
    <text evidence="2">The sequence shown here is derived from an EMBL/GenBank/DDBJ whole genome shotgun (WGS) entry which is preliminary data.</text>
</comment>
<dbReference type="Proteomes" id="UP000558488">
    <property type="component" value="Unassembled WGS sequence"/>
</dbReference>
<name>A0A7J8B114_PIPKU</name>
<evidence type="ECO:0000313" key="3">
    <source>
        <dbReference type="Proteomes" id="UP000558488"/>
    </source>
</evidence>
<dbReference type="EMBL" id="JACAGB010000001">
    <property type="protein sequence ID" value="KAF6392497.1"/>
    <property type="molecule type" value="Genomic_DNA"/>
</dbReference>
<sequence>MPPPGVGAAGASQGPDRWPRLLSWGPNPHRAVPEGAPPPPPPRASCRGSVGHSSEPSDASYKNNNLLAGVRSREEATDRAPQRMLGLVVSPPALHRAAAEGRTTTPEEQRSPRRGDGRKPRASQHPVRALRRRRGAAEGCYGDGYYNRSKGFMVSALRTARDFDR</sequence>
<accession>A0A7J8B114</accession>